<dbReference type="Pfam" id="PF23977">
    <property type="entry name" value="Pam3_Gp34"/>
    <property type="match status" value="1"/>
</dbReference>
<evidence type="ECO:0000256" key="1">
    <source>
        <dbReference type="SAM" id="MobiDB-lite"/>
    </source>
</evidence>
<dbReference type="OrthoDB" id="5667at10239"/>
<dbReference type="Proteomes" id="UP000008906">
    <property type="component" value="Segment"/>
</dbReference>
<organismHost>
    <name type="scientific">Vibrio cholerae</name>
    <dbReference type="NCBI Taxonomy" id="666"/>
</organismHost>
<sequence length="271" mass="30338">MSTKKNEVAINEEEMFSSAQLPAHLQGKMEQGRGSEDVSSDDLTIPRIQIIQALSPQKKKTHAKYIEGAEEGMAFNTATEELFTDGLYVVPVYFRKEFLIWTAERSADTNGFHGSYPTEEAAVAALKEMPNRAELEIVDTHQQFVLVIDPNTKTAQEAVISMAKSQIKVSKRLNTQLRMAGGDRFAHVMRFSVVDDKSEKGEYYNWTFKKVGYAPEWAYALGESMYEAVKSGAKSIDMNDAKGSKPAAEHDGGQVYEHSEEVDMNDFPDEM</sequence>
<feature type="compositionally biased region" description="Acidic residues" evidence="1">
    <location>
        <begin position="262"/>
        <end position="271"/>
    </location>
</feature>
<feature type="region of interest" description="Disordered" evidence="1">
    <location>
        <begin position="20"/>
        <end position="40"/>
    </location>
</feature>
<dbReference type="GeneID" id="24366416"/>
<evidence type="ECO:0000313" key="3">
    <source>
        <dbReference type="Proteomes" id="UP000008906"/>
    </source>
</evidence>
<feature type="compositionally biased region" description="Basic and acidic residues" evidence="1">
    <location>
        <begin position="237"/>
        <end position="261"/>
    </location>
</feature>
<name>G3FFP1_BPVC8</name>
<accession>G3FFP1</accession>
<keyword evidence="3" id="KW-1185">Reference proteome</keyword>
<reference evidence="3" key="1">
    <citation type="submission" date="2014-05" db="EMBL/GenBank/DDBJ databases">
        <title>Complete genomic sequence of phiVC8, a lytic bacteriophage specific for Vibrio cholerae O1.</title>
        <authorList>
            <person name="Solis-Sanchez A."/>
            <person name="Collado-Torres L."/>
            <person name="Gonzalez-Pedrajo B."/>
            <person name="Mendoza-Hernandez G."/>
            <person name="Eslava-Campos C."/>
        </authorList>
    </citation>
    <scope>NUCLEOTIDE SEQUENCE [LARGE SCALE GENOMIC DNA]</scope>
</reference>
<organism evidence="2 3">
    <name type="scientific">Vibrio phage phiVC8</name>
    <dbReference type="NCBI Taxonomy" id="1076759"/>
    <lineage>
        <taxon>Viruses</taxon>
        <taxon>Duplodnaviria</taxon>
        <taxon>Heunggongvirae</taxon>
        <taxon>Uroviricota</taxon>
        <taxon>Caudoviricetes</taxon>
        <taxon>Enhodamvirus</taxon>
        <taxon>Enhodamvirus VC8</taxon>
    </lineage>
</organism>
<reference evidence="2 3" key="2">
    <citation type="journal article" date="2016" name="Virol. J.">
        <title>Genetic characterization of OVC8 lytic phage for Vibrio cholerae O1.</title>
        <authorList>
            <person name="Solis-Sanchez A."/>
            <person name="Hernandez-Chinas U."/>
            <person name="Navarro-Ocana A."/>
            <person name="De la Mora J."/>
            <person name="Xicohtencatl-Cortes J."/>
            <person name="Eslava-Campos C."/>
        </authorList>
    </citation>
    <scope>NUCLEOTIDE SEQUENCE [LARGE SCALE GENOMIC DNA]</scope>
</reference>
<dbReference type="KEGG" id="vg:24366416"/>
<dbReference type="RefSeq" id="YP_009140161.1">
    <property type="nucleotide sequence ID" value="NC_027118.1"/>
</dbReference>
<feature type="region of interest" description="Disordered" evidence="1">
    <location>
        <begin position="237"/>
        <end position="271"/>
    </location>
</feature>
<gene>
    <name evidence="2" type="ORF">phiVC8_p32</name>
</gene>
<evidence type="ECO:0000313" key="2">
    <source>
        <dbReference type="EMBL" id="AEM62929.1"/>
    </source>
</evidence>
<dbReference type="EMBL" id="JF712866">
    <property type="protein sequence ID" value="AEM62929.1"/>
    <property type="molecule type" value="Genomic_DNA"/>
</dbReference>
<proteinExistence type="predicted"/>
<dbReference type="InterPro" id="IPR056957">
    <property type="entry name" value="Pam3_Gp34-like"/>
</dbReference>
<protein>
    <submittedName>
        <fullName evidence="2">Uncharacterized protein</fullName>
    </submittedName>
</protein>